<comment type="caution">
    <text evidence="1">The sequence shown here is derived from an EMBL/GenBank/DDBJ whole genome shotgun (WGS) entry which is preliminary data.</text>
</comment>
<sequence>MKHLGQLLIMTNEEPQLSPSLLAAIQLGYAGGVLLRNGSFSSITALQDQVWRLRETAKLGGRSTPLILLELSDALLELWPIPSLGAMAVSGLTDDVHRIFNTMALIWRQIGITGVIGPGLGVYDPLLDPWNDKRAKYAQLFVRELRQNGLDPFVHIDGNQTTTESGDLLTAVVDSGLSGALFTPHSLFFRPYSWREHANFQGLLVQELIAREFLPADVPAGINNGFDMVVLPTGGHADAAYHALLVAMNQRRLSKRKIYSSVVRVRSLKGLDLPLPWNASVTQRPMKKWAQHIWDHALVHTGVPYSGPSSRLMLVEFGRTSWLKSLLRQQLDFYQLLNIDPDIRDMFHILSLVQQKQGQLIIHLNDATHHLNQSILFPLCQPRPIGVAMSHPSDLFLLPQDATGLTNFDSHPGAYQSIAAAILGRLSVRGRWLSPQEVTQS</sequence>
<dbReference type="EMBL" id="PXYT01000034">
    <property type="protein sequence ID" value="PSR26600.1"/>
    <property type="molecule type" value="Genomic_DNA"/>
</dbReference>
<gene>
    <name evidence="1" type="ORF">C7B43_13330</name>
</gene>
<dbReference type="SUPFAM" id="SSF51445">
    <property type="entry name" value="(Trans)glycosidases"/>
    <property type="match status" value="1"/>
</dbReference>
<dbReference type="Proteomes" id="UP000242699">
    <property type="component" value="Unassembled WGS sequence"/>
</dbReference>
<organism evidence="1 2">
    <name type="scientific">Sulfobacillus benefaciens</name>
    <dbReference type="NCBI Taxonomy" id="453960"/>
    <lineage>
        <taxon>Bacteria</taxon>
        <taxon>Bacillati</taxon>
        <taxon>Bacillota</taxon>
        <taxon>Clostridia</taxon>
        <taxon>Eubacteriales</taxon>
        <taxon>Clostridiales Family XVII. Incertae Sedis</taxon>
        <taxon>Sulfobacillus</taxon>
    </lineage>
</organism>
<reference evidence="1 2" key="1">
    <citation type="journal article" date="2014" name="BMC Genomics">
        <title>Comparison of environmental and isolate Sulfobacillus genomes reveals diverse carbon, sulfur, nitrogen, and hydrogen metabolisms.</title>
        <authorList>
            <person name="Justice N.B."/>
            <person name="Norman A."/>
            <person name="Brown C.T."/>
            <person name="Singh A."/>
            <person name="Thomas B.C."/>
            <person name="Banfield J.F."/>
        </authorList>
    </citation>
    <scope>NUCLEOTIDE SEQUENCE [LARGE SCALE GENOMIC DNA]</scope>
    <source>
        <strain evidence="1">AMDSBA1</strain>
    </source>
</reference>
<protein>
    <recommendedName>
        <fullName evidence="3">Glycoside hydrolase family 3 N-terminal domain-containing protein</fullName>
    </recommendedName>
</protein>
<accession>A0A2T2WWJ1</accession>
<name>A0A2T2WWJ1_9FIRM</name>
<evidence type="ECO:0000313" key="1">
    <source>
        <dbReference type="EMBL" id="PSR26600.1"/>
    </source>
</evidence>
<evidence type="ECO:0000313" key="2">
    <source>
        <dbReference type="Proteomes" id="UP000242699"/>
    </source>
</evidence>
<dbReference type="AlphaFoldDB" id="A0A2T2WWJ1"/>
<evidence type="ECO:0008006" key="3">
    <source>
        <dbReference type="Google" id="ProtNLM"/>
    </source>
</evidence>
<proteinExistence type="predicted"/>
<dbReference type="InterPro" id="IPR017853">
    <property type="entry name" value="GH"/>
</dbReference>